<feature type="transmembrane region" description="Helical" evidence="2">
    <location>
        <begin position="27"/>
        <end position="47"/>
    </location>
</feature>
<keyword evidence="2" id="KW-0812">Transmembrane</keyword>
<protein>
    <recommendedName>
        <fullName evidence="5">Vomeronasal type-1 receptor</fullName>
    </recommendedName>
</protein>
<feature type="region of interest" description="Disordered" evidence="1">
    <location>
        <begin position="89"/>
        <end position="120"/>
    </location>
</feature>
<evidence type="ECO:0008006" key="5">
    <source>
        <dbReference type="Google" id="ProtNLM"/>
    </source>
</evidence>
<dbReference type="AlphaFoldDB" id="A0AAV2M825"/>
<evidence type="ECO:0000313" key="4">
    <source>
        <dbReference type="Proteomes" id="UP001497482"/>
    </source>
</evidence>
<keyword evidence="4" id="KW-1185">Reference proteome</keyword>
<proteinExistence type="predicted"/>
<accession>A0AAV2M825</accession>
<organism evidence="3 4">
    <name type="scientific">Knipowitschia caucasica</name>
    <name type="common">Caucasian dwarf goby</name>
    <name type="synonym">Pomatoschistus caucasicus</name>
    <dbReference type="NCBI Taxonomy" id="637954"/>
    <lineage>
        <taxon>Eukaryota</taxon>
        <taxon>Metazoa</taxon>
        <taxon>Chordata</taxon>
        <taxon>Craniata</taxon>
        <taxon>Vertebrata</taxon>
        <taxon>Euteleostomi</taxon>
        <taxon>Actinopterygii</taxon>
        <taxon>Neopterygii</taxon>
        <taxon>Teleostei</taxon>
        <taxon>Neoteleostei</taxon>
        <taxon>Acanthomorphata</taxon>
        <taxon>Gobiaria</taxon>
        <taxon>Gobiiformes</taxon>
        <taxon>Gobioidei</taxon>
        <taxon>Gobiidae</taxon>
        <taxon>Gobiinae</taxon>
        <taxon>Knipowitschia</taxon>
    </lineage>
</organism>
<dbReference type="EMBL" id="OZ035828">
    <property type="protein sequence ID" value="CAL1609536.1"/>
    <property type="molecule type" value="Genomic_DNA"/>
</dbReference>
<keyword evidence="2" id="KW-1133">Transmembrane helix</keyword>
<keyword evidence="2" id="KW-0472">Membrane</keyword>
<evidence type="ECO:0000256" key="2">
    <source>
        <dbReference type="SAM" id="Phobius"/>
    </source>
</evidence>
<name>A0AAV2M825_KNICA</name>
<dbReference type="Proteomes" id="UP001497482">
    <property type="component" value="Chromosome 6"/>
</dbReference>
<gene>
    <name evidence="3" type="ORF">KC01_LOCUS36255</name>
</gene>
<sequence>MNQSSSSHNGSLVSSREPYHVAVTKNMIVLALGLTINSINGMLVHTFSKHQIFYTTPRYILFIHLVINDMIQLTTSVILHIIRKQQEGRTCRTSLPHSEGRPQGPADLLARHPPTLDRVG</sequence>
<feature type="transmembrane region" description="Helical" evidence="2">
    <location>
        <begin position="59"/>
        <end position="82"/>
    </location>
</feature>
<evidence type="ECO:0000313" key="3">
    <source>
        <dbReference type="EMBL" id="CAL1609536.1"/>
    </source>
</evidence>
<reference evidence="3 4" key="1">
    <citation type="submission" date="2024-04" db="EMBL/GenBank/DDBJ databases">
        <authorList>
            <person name="Waldvogel A.-M."/>
            <person name="Schoenle A."/>
        </authorList>
    </citation>
    <scope>NUCLEOTIDE SEQUENCE [LARGE SCALE GENOMIC DNA]</scope>
</reference>
<evidence type="ECO:0000256" key="1">
    <source>
        <dbReference type="SAM" id="MobiDB-lite"/>
    </source>
</evidence>